<dbReference type="WBParaSite" id="Hba_04585">
    <property type="protein sequence ID" value="Hba_04585"/>
    <property type="gene ID" value="Hba_04585"/>
</dbReference>
<keyword evidence="1" id="KW-1185">Reference proteome</keyword>
<evidence type="ECO:0000313" key="2">
    <source>
        <dbReference type="WBParaSite" id="Hba_04585"/>
    </source>
</evidence>
<dbReference type="AlphaFoldDB" id="A0A1I7WHU9"/>
<proteinExistence type="predicted"/>
<dbReference type="Proteomes" id="UP000095283">
    <property type="component" value="Unplaced"/>
</dbReference>
<organism evidence="1 2">
    <name type="scientific">Heterorhabditis bacteriophora</name>
    <name type="common">Entomopathogenic nematode worm</name>
    <dbReference type="NCBI Taxonomy" id="37862"/>
    <lineage>
        <taxon>Eukaryota</taxon>
        <taxon>Metazoa</taxon>
        <taxon>Ecdysozoa</taxon>
        <taxon>Nematoda</taxon>
        <taxon>Chromadorea</taxon>
        <taxon>Rhabditida</taxon>
        <taxon>Rhabditina</taxon>
        <taxon>Rhabditomorpha</taxon>
        <taxon>Strongyloidea</taxon>
        <taxon>Heterorhabditidae</taxon>
        <taxon>Heterorhabditis</taxon>
    </lineage>
</organism>
<accession>A0A1I7WHU9</accession>
<name>A0A1I7WHU9_HETBA</name>
<reference evidence="2" key="1">
    <citation type="submission" date="2016-11" db="UniProtKB">
        <authorList>
            <consortium name="WormBaseParasite"/>
        </authorList>
    </citation>
    <scope>IDENTIFICATION</scope>
</reference>
<sequence length="100" mass="11256">MHQTLSNYICMKLAQNLVFFTDLFCFRAFSITFPAEARLQATRFLAEKPSTLLLEQVMVMSSTSETNQINAGSIPLNLVEDSLLHESSQPGPSMTRIEKQ</sequence>
<evidence type="ECO:0000313" key="1">
    <source>
        <dbReference type="Proteomes" id="UP000095283"/>
    </source>
</evidence>
<protein>
    <submittedName>
        <fullName evidence="2">NR LBD domain-containing protein</fullName>
    </submittedName>
</protein>